<feature type="region of interest" description="Disordered" evidence="1">
    <location>
        <begin position="1"/>
        <end position="59"/>
    </location>
</feature>
<name>A0A1Q3BS54_CEPFO</name>
<proteinExistence type="predicted"/>
<comment type="caution">
    <text evidence="2">The sequence shown here is derived from an EMBL/GenBank/DDBJ whole genome shotgun (WGS) entry which is preliminary data.</text>
</comment>
<dbReference type="PANTHER" id="PTHR47584">
    <property type="match status" value="1"/>
</dbReference>
<feature type="compositionally biased region" description="Low complexity" evidence="1">
    <location>
        <begin position="14"/>
        <end position="23"/>
    </location>
</feature>
<evidence type="ECO:0000313" key="2">
    <source>
        <dbReference type="EMBL" id="GAV70810.1"/>
    </source>
</evidence>
<dbReference type="EMBL" id="BDDD01000841">
    <property type="protein sequence ID" value="GAV70810.1"/>
    <property type="molecule type" value="Genomic_DNA"/>
</dbReference>
<feature type="compositionally biased region" description="Acidic residues" evidence="1">
    <location>
        <begin position="1"/>
        <end position="13"/>
    </location>
</feature>
<dbReference type="InParanoid" id="A0A1Q3BS54"/>
<dbReference type="Proteomes" id="UP000187406">
    <property type="component" value="Unassembled WGS sequence"/>
</dbReference>
<sequence>MVEDGGDSEDEELNINLENITTNPTQESDISSSNRKNIIGGTQLNSKKGKKGRGKVGGASTMSLGIERLIAAYESRTTTKSDADRASSIGACMELLNVMPGVPHGGKLWCFATRLFMNKNKREMFLVLNDDLILVWLNNEKLMEGNIQVTIISGMFS</sequence>
<dbReference type="AlphaFoldDB" id="A0A1Q3BS54"/>
<reference evidence="3" key="1">
    <citation type="submission" date="2016-04" db="EMBL/GenBank/DDBJ databases">
        <title>Cephalotus genome sequencing.</title>
        <authorList>
            <person name="Fukushima K."/>
            <person name="Hasebe M."/>
            <person name="Fang X."/>
        </authorList>
    </citation>
    <scope>NUCLEOTIDE SEQUENCE [LARGE SCALE GENOMIC DNA]</scope>
    <source>
        <strain evidence="3">cv. St1</strain>
    </source>
</reference>
<dbReference type="PANTHER" id="PTHR47584:SF17">
    <property type="entry name" value="MYB_SANT-LIKE DNA-BINDING DOMAIN PROTEIN"/>
    <property type="match status" value="1"/>
</dbReference>
<accession>A0A1Q3BS54</accession>
<feature type="compositionally biased region" description="Polar residues" evidence="1">
    <location>
        <begin position="24"/>
        <end position="46"/>
    </location>
</feature>
<keyword evidence="3" id="KW-1185">Reference proteome</keyword>
<organism evidence="2 3">
    <name type="scientific">Cephalotus follicularis</name>
    <name type="common">Albany pitcher plant</name>
    <dbReference type="NCBI Taxonomy" id="3775"/>
    <lineage>
        <taxon>Eukaryota</taxon>
        <taxon>Viridiplantae</taxon>
        <taxon>Streptophyta</taxon>
        <taxon>Embryophyta</taxon>
        <taxon>Tracheophyta</taxon>
        <taxon>Spermatophyta</taxon>
        <taxon>Magnoliopsida</taxon>
        <taxon>eudicotyledons</taxon>
        <taxon>Gunneridae</taxon>
        <taxon>Pentapetalae</taxon>
        <taxon>rosids</taxon>
        <taxon>fabids</taxon>
        <taxon>Oxalidales</taxon>
        <taxon>Cephalotaceae</taxon>
        <taxon>Cephalotus</taxon>
    </lineage>
</organism>
<dbReference type="OrthoDB" id="911081at2759"/>
<dbReference type="InterPro" id="IPR045026">
    <property type="entry name" value="LIMYB"/>
</dbReference>
<evidence type="ECO:0000256" key="1">
    <source>
        <dbReference type="SAM" id="MobiDB-lite"/>
    </source>
</evidence>
<evidence type="ECO:0000313" key="3">
    <source>
        <dbReference type="Proteomes" id="UP000187406"/>
    </source>
</evidence>
<gene>
    <name evidence="2" type="ORF">CFOL_v3_14308</name>
</gene>
<protein>
    <submittedName>
        <fullName evidence="2">Uncharacterized protein</fullName>
    </submittedName>
</protein>